<sequence length="184" mass="20101">MIEREIVDAYLWEGEDGAEWWMIHTTNPGGPPYVYALPACTFANLAVEYGMDPGDIDTLLDVALHQLHVPEPGVRRNAATDPAARKGMVRGGRPVTLGNADSTSHAREAHLERVAWVKETAVRVTAPKPGRRRVASPHALDLAGQAVEVDPGERLAALKATYRPDPQVMAETRRRLKAALGRDV</sequence>
<keyword evidence="3" id="KW-1185">Reference proteome</keyword>
<evidence type="ECO:0000256" key="1">
    <source>
        <dbReference type="SAM" id="MobiDB-lite"/>
    </source>
</evidence>
<comment type="caution">
    <text evidence="2">The sequence shown here is derived from an EMBL/GenBank/DDBJ whole genome shotgun (WGS) entry which is preliminary data.</text>
</comment>
<evidence type="ECO:0000313" key="2">
    <source>
        <dbReference type="EMBL" id="MCP2350609.1"/>
    </source>
</evidence>
<name>A0ABT1K9A5_9ACTN</name>
<proteinExistence type="predicted"/>
<gene>
    <name evidence="2" type="ORF">HD595_006731</name>
</gene>
<evidence type="ECO:0000313" key="3">
    <source>
        <dbReference type="Proteomes" id="UP001320766"/>
    </source>
</evidence>
<dbReference type="Proteomes" id="UP001320766">
    <property type="component" value="Unassembled WGS sequence"/>
</dbReference>
<feature type="region of interest" description="Disordered" evidence="1">
    <location>
        <begin position="74"/>
        <end position="104"/>
    </location>
</feature>
<dbReference type="EMBL" id="JAMZEC010000001">
    <property type="protein sequence ID" value="MCP2350609.1"/>
    <property type="molecule type" value="Genomic_DNA"/>
</dbReference>
<reference evidence="2 3" key="1">
    <citation type="submission" date="2022-06" db="EMBL/GenBank/DDBJ databases">
        <title>Sequencing the genomes of 1000 actinobacteria strains.</title>
        <authorList>
            <person name="Klenk H.-P."/>
        </authorList>
    </citation>
    <scope>NUCLEOTIDE SEQUENCE [LARGE SCALE GENOMIC DNA]</scope>
    <source>
        <strain evidence="2 3">DSM 44170</strain>
    </source>
</reference>
<protein>
    <submittedName>
        <fullName evidence="2">Uncharacterized protein</fullName>
    </submittedName>
</protein>
<organism evidence="2 3">
    <name type="scientific">Nonomuraea roseoviolacea subsp. carminata</name>
    <dbReference type="NCBI Taxonomy" id="160689"/>
    <lineage>
        <taxon>Bacteria</taxon>
        <taxon>Bacillati</taxon>
        <taxon>Actinomycetota</taxon>
        <taxon>Actinomycetes</taxon>
        <taxon>Streptosporangiales</taxon>
        <taxon>Streptosporangiaceae</taxon>
        <taxon>Nonomuraea</taxon>
    </lineage>
</organism>
<dbReference type="RefSeq" id="WP_253776134.1">
    <property type="nucleotide sequence ID" value="NZ_BAAAVE010000017.1"/>
</dbReference>
<accession>A0ABT1K9A5</accession>